<feature type="non-terminal residue" evidence="1">
    <location>
        <position position="1"/>
    </location>
</feature>
<reference evidence="1" key="1">
    <citation type="submission" date="2021-06" db="EMBL/GenBank/DDBJ databases">
        <authorList>
            <person name="Kallberg Y."/>
            <person name="Tangrot J."/>
            <person name="Rosling A."/>
        </authorList>
    </citation>
    <scope>NUCLEOTIDE SEQUENCE</scope>
    <source>
        <strain evidence="1">CL356</strain>
    </source>
</reference>
<evidence type="ECO:0000313" key="1">
    <source>
        <dbReference type="EMBL" id="CAG8437694.1"/>
    </source>
</evidence>
<organism evidence="1 2">
    <name type="scientific">Acaulospora colombiana</name>
    <dbReference type="NCBI Taxonomy" id="27376"/>
    <lineage>
        <taxon>Eukaryota</taxon>
        <taxon>Fungi</taxon>
        <taxon>Fungi incertae sedis</taxon>
        <taxon>Mucoromycota</taxon>
        <taxon>Glomeromycotina</taxon>
        <taxon>Glomeromycetes</taxon>
        <taxon>Diversisporales</taxon>
        <taxon>Acaulosporaceae</taxon>
        <taxon>Acaulospora</taxon>
    </lineage>
</organism>
<accession>A0ACA9JUZ9</accession>
<protein>
    <submittedName>
        <fullName evidence="1">14796_t:CDS:1</fullName>
    </submittedName>
</protein>
<comment type="caution">
    <text evidence="1">The sequence shown here is derived from an EMBL/GenBank/DDBJ whole genome shotgun (WGS) entry which is preliminary data.</text>
</comment>
<evidence type="ECO:0000313" key="2">
    <source>
        <dbReference type="Proteomes" id="UP000789525"/>
    </source>
</evidence>
<name>A0ACA9JUZ9_9GLOM</name>
<proteinExistence type="predicted"/>
<keyword evidence="2" id="KW-1185">Reference proteome</keyword>
<dbReference type="EMBL" id="CAJVPT010000021">
    <property type="protein sequence ID" value="CAG8437694.1"/>
    <property type="molecule type" value="Genomic_DNA"/>
</dbReference>
<dbReference type="Proteomes" id="UP000789525">
    <property type="component" value="Unassembled WGS sequence"/>
</dbReference>
<sequence>THTTGASTIQIGRVMMVAIMKETKSKGFNANKEIIVLEANITISHTSERISRRVEGSGLVVDRFEEKVTLVKLISVVDVRVKVRSVGDDGDDDAKEDEQDLMVSPSS</sequence>
<gene>
    <name evidence="1" type="ORF">ACOLOM_LOCUS28</name>
</gene>